<dbReference type="OrthoDB" id="1927241at2759"/>
<accession>A0A7J7M915</accession>
<feature type="domain" description="DNA helicase Pif1-like DEAD-box helicase" evidence="2">
    <location>
        <begin position="3"/>
        <end position="76"/>
    </location>
</feature>
<protein>
    <recommendedName>
        <fullName evidence="1">ATP-dependent DNA helicase</fullName>
        <ecNumber evidence="1">5.6.2.3</ecNumber>
    </recommendedName>
</protein>
<keyword evidence="1" id="KW-0234">DNA repair</keyword>
<dbReference type="Gene3D" id="3.40.50.300">
    <property type="entry name" value="P-loop containing nucleotide triphosphate hydrolases"/>
    <property type="match status" value="1"/>
</dbReference>
<dbReference type="Proteomes" id="UP000541444">
    <property type="component" value="Unassembled WGS sequence"/>
</dbReference>
<dbReference type="GO" id="GO:0006310">
    <property type="term" value="P:DNA recombination"/>
    <property type="evidence" value="ECO:0007669"/>
    <property type="project" value="UniProtKB-KW"/>
</dbReference>
<comment type="catalytic activity">
    <reaction evidence="1">
        <text>ATP + H2O = ADP + phosphate + H(+)</text>
        <dbReference type="Rhea" id="RHEA:13065"/>
        <dbReference type="ChEBI" id="CHEBI:15377"/>
        <dbReference type="ChEBI" id="CHEBI:15378"/>
        <dbReference type="ChEBI" id="CHEBI:30616"/>
        <dbReference type="ChEBI" id="CHEBI:43474"/>
        <dbReference type="ChEBI" id="CHEBI:456216"/>
        <dbReference type="EC" id="5.6.2.3"/>
    </reaction>
</comment>
<evidence type="ECO:0000313" key="4">
    <source>
        <dbReference type="Proteomes" id="UP000541444"/>
    </source>
</evidence>
<evidence type="ECO:0000259" key="2">
    <source>
        <dbReference type="Pfam" id="PF05970"/>
    </source>
</evidence>
<comment type="cofactor">
    <cofactor evidence="1">
        <name>Mg(2+)</name>
        <dbReference type="ChEBI" id="CHEBI:18420"/>
    </cofactor>
</comment>
<keyword evidence="1" id="KW-0547">Nucleotide-binding</keyword>
<dbReference type="PANTHER" id="PTHR10492">
    <property type="match status" value="1"/>
</dbReference>
<dbReference type="GO" id="GO:0005524">
    <property type="term" value="F:ATP binding"/>
    <property type="evidence" value="ECO:0007669"/>
    <property type="project" value="UniProtKB-KW"/>
</dbReference>
<dbReference type="GO" id="GO:0006281">
    <property type="term" value="P:DNA repair"/>
    <property type="evidence" value="ECO:0007669"/>
    <property type="project" value="UniProtKB-KW"/>
</dbReference>
<dbReference type="Pfam" id="PF05970">
    <property type="entry name" value="PIF1"/>
    <property type="match status" value="1"/>
</dbReference>
<name>A0A7J7M915_9MAGN</name>
<comment type="caution">
    <text evidence="3">The sequence shown here is derived from an EMBL/GenBank/DDBJ whole genome shotgun (WGS) entry which is preliminary data.</text>
</comment>
<keyword evidence="1" id="KW-0227">DNA damage</keyword>
<comment type="similarity">
    <text evidence="1">Belongs to the helicase family.</text>
</comment>
<proteinExistence type="inferred from homology"/>
<dbReference type="AlphaFoldDB" id="A0A7J7M915"/>
<keyword evidence="1" id="KW-0378">Hydrolase</keyword>
<gene>
    <name evidence="3" type="ORF">GIB67_040636</name>
</gene>
<organism evidence="3 4">
    <name type="scientific">Kingdonia uniflora</name>
    <dbReference type="NCBI Taxonomy" id="39325"/>
    <lineage>
        <taxon>Eukaryota</taxon>
        <taxon>Viridiplantae</taxon>
        <taxon>Streptophyta</taxon>
        <taxon>Embryophyta</taxon>
        <taxon>Tracheophyta</taxon>
        <taxon>Spermatophyta</taxon>
        <taxon>Magnoliopsida</taxon>
        <taxon>Ranunculales</taxon>
        <taxon>Circaeasteraceae</taxon>
        <taxon>Kingdonia</taxon>
    </lineage>
</organism>
<dbReference type="InterPro" id="IPR027417">
    <property type="entry name" value="P-loop_NTPase"/>
</dbReference>
<dbReference type="EC" id="5.6.2.3" evidence="1"/>
<keyword evidence="4" id="KW-1185">Reference proteome</keyword>
<evidence type="ECO:0000313" key="3">
    <source>
        <dbReference type="EMBL" id="KAF6151363.1"/>
    </source>
</evidence>
<sequence length="79" mass="8858">MANYRGQLFFLNREADTDKTFVYNTISATCRREGDIVIMVTSTGIASLVLDGGRTLHSRFKIPLDVLANSKSRFTKQSI</sequence>
<dbReference type="GO" id="GO:0000723">
    <property type="term" value="P:telomere maintenance"/>
    <property type="evidence" value="ECO:0007669"/>
    <property type="project" value="InterPro"/>
</dbReference>
<dbReference type="GO" id="GO:0043139">
    <property type="term" value="F:5'-3' DNA helicase activity"/>
    <property type="evidence" value="ECO:0007669"/>
    <property type="project" value="UniProtKB-EC"/>
</dbReference>
<dbReference type="GO" id="GO:0016787">
    <property type="term" value="F:hydrolase activity"/>
    <property type="evidence" value="ECO:0007669"/>
    <property type="project" value="UniProtKB-KW"/>
</dbReference>
<keyword evidence="1" id="KW-0067">ATP-binding</keyword>
<dbReference type="InterPro" id="IPR010285">
    <property type="entry name" value="DNA_helicase_pif1-like_DEAD"/>
</dbReference>
<dbReference type="PANTHER" id="PTHR10492:SF57">
    <property type="entry name" value="ATP-DEPENDENT DNA HELICASE"/>
    <property type="match status" value="1"/>
</dbReference>
<keyword evidence="1" id="KW-0233">DNA recombination</keyword>
<keyword evidence="1" id="KW-0347">Helicase</keyword>
<evidence type="ECO:0000256" key="1">
    <source>
        <dbReference type="RuleBase" id="RU363044"/>
    </source>
</evidence>
<reference evidence="3 4" key="1">
    <citation type="journal article" date="2020" name="IScience">
        <title>Genome Sequencing of the Endangered Kingdonia uniflora (Circaeasteraceae, Ranunculales) Reveals Potential Mechanisms of Evolutionary Specialization.</title>
        <authorList>
            <person name="Sun Y."/>
            <person name="Deng T."/>
            <person name="Zhang A."/>
            <person name="Moore M.J."/>
            <person name="Landis J.B."/>
            <person name="Lin N."/>
            <person name="Zhang H."/>
            <person name="Zhang X."/>
            <person name="Huang J."/>
            <person name="Zhang X."/>
            <person name="Sun H."/>
            <person name="Wang H."/>
        </authorList>
    </citation>
    <scope>NUCLEOTIDE SEQUENCE [LARGE SCALE GENOMIC DNA]</scope>
    <source>
        <strain evidence="3">TB1705</strain>
        <tissue evidence="3">Leaf</tissue>
    </source>
</reference>
<dbReference type="EMBL" id="JACGCM010001697">
    <property type="protein sequence ID" value="KAF6151363.1"/>
    <property type="molecule type" value="Genomic_DNA"/>
</dbReference>